<dbReference type="AlphaFoldDB" id="A0A2V2YS39"/>
<dbReference type="Pfam" id="PF00672">
    <property type="entry name" value="HAMP"/>
    <property type="match status" value="1"/>
</dbReference>
<keyword evidence="8" id="KW-0812">Transmembrane</keyword>
<dbReference type="SUPFAM" id="SSF58104">
    <property type="entry name" value="Methyl-accepting chemotaxis protein (MCP) signaling domain"/>
    <property type="match status" value="1"/>
</dbReference>
<keyword evidence="12" id="KW-1185">Reference proteome</keyword>
<dbReference type="EMBL" id="QGTQ01000011">
    <property type="protein sequence ID" value="PWW00880.1"/>
    <property type="molecule type" value="Genomic_DNA"/>
</dbReference>
<dbReference type="Proteomes" id="UP000246635">
    <property type="component" value="Unassembled WGS sequence"/>
</dbReference>
<dbReference type="SMART" id="SM00283">
    <property type="entry name" value="MA"/>
    <property type="match status" value="1"/>
</dbReference>
<dbReference type="PROSITE" id="PS50111">
    <property type="entry name" value="CHEMOTAXIS_TRANSDUC_2"/>
    <property type="match status" value="1"/>
</dbReference>
<dbReference type="InterPro" id="IPR004089">
    <property type="entry name" value="MCPsignal_dom"/>
</dbReference>
<comment type="subcellular location">
    <subcellularLocation>
        <location evidence="1">Cell membrane</location>
    </subcellularLocation>
</comment>
<accession>A0A2V2YS39</accession>
<keyword evidence="4 6" id="KW-0807">Transducer</keyword>
<keyword evidence="7" id="KW-0175">Coiled coil</keyword>
<evidence type="ECO:0000313" key="11">
    <source>
        <dbReference type="EMBL" id="PWW00880.1"/>
    </source>
</evidence>
<feature type="domain" description="Methyl-accepting transducer" evidence="9">
    <location>
        <begin position="274"/>
        <end position="524"/>
    </location>
</feature>
<dbReference type="GO" id="GO:0006935">
    <property type="term" value="P:chemotaxis"/>
    <property type="evidence" value="ECO:0007669"/>
    <property type="project" value="InterPro"/>
</dbReference>
<evidence type="ECO:0000256" key="1">
    <source>
        <dbReference type="ARBA" id="ARBA00004236"/>
    </source>
</evidence>
<dbReference type="SMART" id="SM00304">
    <property type="entry name" value="HAMP"/>
    <property type="match status" value="2"/>
</dbReference>
<dbReference type="CDD" id="cd06225">
    <property type="entry name" value="HAMP"/>
    <property type="match status" value="1"/>
</dbReference>
<reference evidence="11 12" key="1">
    <citation type="submission" date="2018-05" db="EMBL/GenBank/DDBJ databases">
        <title>Genomic Encyclopedia of Type Strains, Phase III (KMG-III): the genomes of soil and plant-associated and newly described type strains.</title>
        <authorList>
            <person name="Whitman W."/>
        </authorList>
    </citation>
    <scope>NUCLEOTIDE SEQUENCE [LARGE SCALE GENOMIC DNA]</scope>
    <source>
        <strain evidence="11 12">CECT 5696</strain>
    </source>
</reference>
<organism evidence="11 12">
    <name type="scientific">Paenibacillus cellulosilyticus</name>
    <dbReference type="NCBI Taxonomy" id="375489"/>
    <lineage>
        <taxon>Bacteria</taxon>
        <taxon>Bacillati</taxon>
        <taxon>Bacillota</taxon>
        <taxon>Bacilli</taxon>
        <taxon>Bacillales</taxon>
        <taxon>Paenibacillaceae</taxon>
        <taxon>Paenibacillus</taxon>
    </lineage>
</organism>
<evidence type="ECO:0000256" key="3">
    <source>
        <dbReference type="ARBA" id="ARBA00023136"/>
    </source>
</evidence>
<protein>
    <submittedName>
        <fullName evidence="11">Methyl-accepting chemotaxis protein</fullName>
    </submittedName>
</protein>
<dbReference type="Pfam" id="PF00015">
    <property type="entry name" value="MCPsignal"/>
    <property type="match status" value="1"/>
</dbReference>
<keyword evidence="2" id="KW-1003">Cell membrane</keyword>
<evidence type="ECO:0000259" key="9">
    <source>
        <dbReference type="PROSITE" id="PS50111"/>
    </source>
</evidence>
<evidence type="ECO:0000256" key="6">
    <source>
        <dbReference type="PROSITE-ProRule" id="PRU00284"/>
    </source>
</evidence>
<evidence type="ECO:0000259" key="10">
    <source>
        <dbReference type="PROSITE" id="PS50885"/>
    </source>
</evidence>
<dbReference type="PROSITE" id="PS50885">
    <property type="entry name" value="HAMP"/>
    <property type="match status" value="1"/>
</dbReference>
<dbReference type="PANTHER" id="PTHR32089">
    <property type="entry name" value="METHYL-ACCEPTING CHEMOTAXIS PROTEIN MCPB"/>
    <property type="match status" value="1"/>
</dbReference>
<evidence type="ECO:0000256" key="4">
    <source>
        <dbReference type="ARBA" id="ARBA00023224"/>
    </source>
</evidence>
<evidence type="ECO:0000256" key="2">
    <source>
        <dbReference type="ARBA" id="ARBA00022475"/>
    </source>
</evidence>
<feature type="transmembrane region" description="Helical" evidence="8">
    <location>
        <begin position="180"/>
        <end position="205"/>
    </location>
</feature>
<evidence type="ECO:0000313" key="12">
    <source>
        <dbReference type="Proteomes" id="UP000246635"/>
    </source>
</evidence>
<gene>
    <name evidence="11" type="ORF">DFQ01_11125</name>
</gene>
<dbReference type="InterPro" id="IPR004090">
    <property type="entry name" value="Chemotax_Me-accpt_rcpt"/>
</dbReference>
<dbReference type="PRINTS" id="PR00260">
    <property type="entry name" value="CHEMTRNSDUCR"/>
</dbReference>
<name>A0A2V2YS39_9BACL</name>
<dbReference type="PANTHER" id="PTHR32089:SF112">
    <property type="entry name" value="LYSOZYME-LIKE PROTEIN-RELATED"/>
    <property type="match status" value="1"/>
</dbReference>
<dbReference type="Gene3D" id="1.10.287.950">
    <property type="entry name" value="Methyl-accepting chemotaxis protein"/>
    <property type="match status" value="1"/>
</dbReference>
<feature type="coiled-coil region" evidence="7">
    <location>
        <begin position="527"/>
        <end position="554"/>
    </location>
</feature>
<evidence type="ECO:0000256" key="5">
    <source>
        <dbReference type="ARBA" id="ARBA00029447"/>
    </source>
</evidence>
<dbReference type="GO" id="GO:0005886">
    <property type="term" value="C:plasma membrane"/>
    <property type="evidence" value="ECO:0007669"/>
    <property type="project" value="UniProtKB-SubCell"/>
</dbReference>
<dbReference type="RefSeq" id="WP_174812838.1">
    <property type="nucleotide sequence ID" value="NZ_CP054613.1"/>
</dbReference>
<dbReference type="InterPro" id="IPR003660">
    <property type="entry name" value="HAMP_dom"/>
</dbReference>
<evidence type="ECO:0000256" key="7">
    <source>
        <dbReference type="SAM" id="Coils"/>
    </source>
</evidence>
<sequence>MKSLRTRMLLAFSITIIGLIALAAISISQQASFNKSIKITLREQTDLLMYDESLHANIQERIALIRGYMLFGDADYKERFLKVTEDSTLIQDKALALTVSVEAKTLIDESIAWRTTITDELIPMIDQGRQDEALKLMKDQVTPVGREVSEGFKQLAEHREKEMLLLEDQLIDEGSHNVQVMLITTIVTIVLGAAFSLFVTTNWIVRPVRAVMLRVNAMADGSYAGEPLKVGSKDEIGVLTQSVNLMQNNTRDLLKQITEVSETVVSSADTLNEGASTTRSSIEQITMAIDEVASGSAEQTSSMQRTNQTAESITNAVDRVTESVESFTAYAGSTNDKAVEGGQLLGDTVSHIVGISNNLEAASGVISSLDAKSAEIGSIINTITAISTQTNLLSLNAGIEAARAGEHGRGFAVVAGEIKKLAEQTSVSAEHVRTLIGSMQAEVAESVAVIQTSSGLAVECRSTAEQTGTAFEDIMQMIAHMQSLSLDTAAITKQVQTATADIVKAVQHNAVISEQTSANAEEVAASIEEQLASVQDISATAEELNETAHKLRGQLKQFVV</sequence>
<comment type="caution">
    <text evidence="11">The sequence shown here is derived from an EMBL/GenBank/DDBJ whole genome shotgun (WGS) entry which is preliminary data.</text>
</comment>
<feature type="domain" description="HAMP" evidence="10">
    <location>
        <begin position="202"/>
        <end position="255"/>
    </location>
</feature>
<evidence type="ECO:0000256" key="8">
    <source>
        <dbReference type="SAM" id="Phobius"/>
    </source>
</evidence>
<comment type="similarity">
    <text evidence="5">Belongs to the methyl-accepting chemotaxis (MCP) protein family.</text>
</comment>
<dbReference type="GO" id="GO:0004888">
    <property type="term" value="F:transmembrane signaling receptor activity"/>
    <property type="evidence" value="ECO:0007669"/>
    <property type="project" value="InterPro"/>
</dbReference>
<keyword evidence="3 8" id="KW-0472">Membrane</keyword>
<keyword evidence="8" id="KW-1133">Transmembrane helix</keyword>
<proteinExistence type="inferred from homology"/>
<dbReference type="GO" id="GO:0007165">
    <property type="term" value="P:signal transduction"/>
    <property type="evidence" value="ECO:0007669"/>
    <property type="project" value="UniProtKB-KW"/>
</dbReference>
<dbReference type="Gene3D" id="6.10.340.10">
    <property type="match status" value="1"/>
</dbReference>